<accession>A0ABS0AX47</accession>
<evidence type="ECO:0000256" key="6">
    <source>
        <dbReference type="RuleBase" id="RU003915"/>
    </source>
</evidence>
<feature type="region of interest" description="Disordered" evidence="7">
    <location>
        <begin position="233"/>
        <end position="258"/>
    </location>
</feature>
<comment type="catalytic activity">
    <reaction evidence="1 5 6">
        <text>[protein]-peptidylproline (omega=180) = [protein]-peptidylproline (omega=0)</text>
        <dbReference type="Rhea" id="RHEA:16237"/>
        <dbReference type="Rhea" id="RHEA-COMP:10747"/>
        <dbReference type="Rhea" id="RHEA-COMP:10748"/>
        <dbReference type="ChEBI" id="CHEBI:83833"/>
        <dbReference type="ChEBI" id="CHEBI:83834"/>
        <dbReference type="EC" id="5.2.1.8"/>
    </reaction>
</comment>
<dbReference type="EMBL" id="JAAEJV010000003">
    <property type="protein sequence ID" value="MBF5058703.1"/>
    <property type="molecule type" value="Genomic_DNA"/>
</dbReference>
<protein>
    <recommendedName>
        <fullName evidence="6">Peptidyl-prolyl cis-trans isomerase</fullName>
        <ecNumber evidence="6">5.2.1.8</ecNumber>
    </recommendedName>
</protein>
<dbReference type="PANTHER" id="PTHR43811">
    <property type="entry name" value="FKBP-TYPE PEPTIDYL-PROLYL CIS-TRANS ISOMERASE FKPA"/>
    <property type="match status" value="1"/>
</dbReference>
<dbReference type="InterPro" id="IPR046357">
    <property type="entry name" value="PPIase_dom_sf"/>
</dbReference>
<evidence type="ECO:0000313" key="10">
    <source>
        <dbReference type="Proteomes" id="UP001194714"/>
    </source>
</evidence>
<dbReference type="PROSITE" id="PS50059">
    <property type="entry name" value="FKBP_PPIASE"/>
    <property type="match status" value="1"/>
</dbReference>
<keyword evidence="10" id="KW-1185">Reference proteome</keyword>
<feature type="compositionally biased region" description="Basic and acidic residues" evidence="7">
    <location>
        <begin position="244"/>
        <end position="258"/>
    </location>
</feature>
<evidence type="ECO:0000259" key="8">
    <source>
        <dbReference type="PROSITE" id="PS50059"/>
    </source>
</evidence>
<dbReference type="SUPFAM" id="SSF54534">
    <property type="entry name" value="FKBP-like"/>
    <property type="match status" value="1"/>
</dbReference>
<dbReference type="Gene3D" id="3.10.50.40">
    <property type="match status" value="1"/>
</dbReference>
<evidence type="ECO:0000256" key="1">
    <source>
        <dbReference type="ARBA" id="ARBA00000971"/>
    </source>
</evidence>
<feature type="domain" description="PPIase FKBP-type" evidence="8">
    <location>
        <begin position="154"/>
        <end position="229"/>
    </location>
</feature>
<keyword evidence="3 5" id="KW-0697">Rotamase</keyword>
<dbReference type="Proteomes" id="UP001194714">
    <property type="component" value="Unassembled WGS sequence"/>
</dbReference>
<dbReference type="InterPro" id="IPR001179">
    <property type="entry name" value="PPIase_FKBP_dom"/>
</dbReference>
<proteinExistence type="inferred from homology"/>
<comment type="caution">
    <text evidence="9">The sequence shown here is derived from an EMBL/GenBank/DDBJ whole genome shotgun (WGS) entry which is preliminary data.</text>
</comment>
<sequence length="258" mass="28740">MFAKKKFLFVFTLMASLLLTVGYGENKEEAIAEKETKEEVDIDKISKAFGHLIGKNLDSLGFEFNMTDVIKGIEDSLAGKEPPMNENECVQAISIVQEQAFQKLAQENLEKADHFMTENAKEEGVVQLEENKLQCKIERQGEGAVVEEYFSPVIRYSGKFLDGKVFGASQEDELVALDEVIPGFSKGIIGMKEGEKRTIYIHPELGYGTSGYLPPNSLLVFDIELVKANATPQEEESMTTIPSEEAKEIAIDDEEAIR</sequence>
<dbReference type="GO" id="GO:0003755">
    <property type="term" value="F:peptidyl-prolyl cis-trans isomerase activity"/>
    <property type="evidence" value="ECO:0007669"/>
    <property type="project" value="UniProtKB-EC"/>
</dbReference>
<dbReference type="PANTHER" id="PTHR43811:SF19">
    <property type="entry name" value="39 KDA FK506-BINDING NUCLEAR PROTEIN"/>
    <property type="match status" value="1"/>
</dbReference>
<evidence type="ECO:0000313" key="9">
    <source>
        <dbReference type="EMBL" id="MBF5058703.1"/>
    </source>
</evidence>
<comment type="similarity">
    <text evidence="2 6">Belongs to the FKBP-type PPIase family.</text>
</comment>
<evidence type="ECO:0000256" key="4">
    <source>
        <dbReference type="ARBA" id="ARBA00023235"/>
    </source>
</evidence>
<gene>
    <name evidence="9" type="ORF">NEPTK9_000202</name>
</gene>
<dbReference type="Pfam" id="PF01346">
    <property type="entry name" value="FKBP_N"/>
    <property type="match status" value="1"/>
</dbReference>
<evidence type="ECO:0000256" key="3">
    <source>
        <dbReference type="ARBA" id="ARBA00023110"/>
    </source>
</evidence>
<reference evidence="9 10" key="1">
    <citation type="submission" date="2020-01" db="EMBL/GenBank/DDBJ databases">
        <title>Draft genome sequence of Cand. Neptunochlamydia vexilliferae K9.</title>
        <authorList>
            <person name="Schulz F."/>
            <person name="Koestlbacher S."/>
            <person name="Wascher F."/>
            <person name="Pizzetti I."/>
            <person name="Horn M."/>
        </authorList>
    </citation>
    <scope>NUCLEOTIDE SEQUENCE [LARGE SCALE GENOMIC DNA]</scope>
    <source>
        <strain evidence="9 10">K9</strain>
    </source>
</reference>
<evidence type="ECO:0000256" key="7">
    <source>
        <dbReference type="SAM" id="MobiDB-lite"/>
    </source>
</evidence>
<evidence type="ECO:0000256" key="2">
    <source>
        <dbReference type="ARBA" id="ARBA00006577"/>
    </source>
</evidence>
<name>A0ABS0AX47_9BACT</name>
<evidence type="ECO:0000256" key="5">
    <source>
        <dbReference type="PROSITE-ProRule" id="PRU00277"/>
    </source>
</evidence>
<dbReference type="EC" id="5.2.1.8" evidence="6"/>
<dbReference type="InterPro" id="IPR000774">
    <property type="entry name" value="PPIase_FKBP_N"/>
</dbReference>
<dbReference type="Pfam" id="PF00254">
    <property type="entry name" value="FKBP_C"/>
    <property type="match status" value="1"/>
</dbReference>
<organism evidence="9 10">
    <name type="scientific">Candidatus Neptunichlamydia vexilliferae</name>
    <dbReference type="NCBI Taxonomy" id="1651774"/>
    <lineage>
        <taxon>Bacteria</taxon>
        <taxon>Pseudomonadati</taxon>
        <taxon>Chlamydiota</taxon>
        <taxon>Chlamydiia</taxon>
        <taxon>Parachlamydiales</taxon>
        <taxon>Simkaniaceae</taxon>
        <taxon>Candidatus Neptunichlamydia</taxon>
    </lineage>
</organism>
<dbReference type="RefSeq" id="WP_194846987.1">
    <property type="nucleotide sequence ID" value="NZ_JAAEJV010000003.1"/>
</dbReference>
<dbReference type="InterPro" id="IPR036944">
    <property type="entry name" value="PPIase_FKBP_N_sf"/>
</dbReference>
<keyword evidence="4 5" id="KW-0413">Isomerase</keyword>
<dbReference type="Gene3D" id="1.10.287.460">
    <property type="entry name" value="Peptidyl-prolyl cis-trans isomerase, FKBP-type, N-terminal domain"/>
    <property type="match status" value="1"/>
</dbReference>